<dbReference type="PANTHER" id="PTHR48258">
    <property type="entry name" value="DUF4218 DOMAIN-CONTAINING PROTEIN-RELATED"/>
    <property type="match status" value="1"/>
</dbReference>
<proteinExistence type="predicted"/>
<protein>
    <recommendedName>
        <fullName evidence="2">DUF4216 domain-containing protein</fullName>
    </recommendedName>
</protein>
<keyword evidence="4" id="KW-1185">Reference proteome</keyword>
<feature type="region of interest" description="Disordered" evidence="1">
    <location>
        <begin position="300"/>
        <end position="333"/>
    </location>
</feature>
<dbReference type="EMBL" id="JAAIUW010000003">
    <property type="protein sequence ID" value="KAF7839248.1"/>
    <property type="molecule type" value="Genomic_DNA"/>
</dbReference>
<accession>A0A834X8A7</accession>
<evidence type="ECO:0000259" key="2">
    <source>
        <dbReference type="Pfam" id="PF13952"/>
    </source>
</evidence>
<comment type="caution">
    <text evidence="3">The sequence shown here is derived from an EMBL/GenBank/DDBJ whole genome shotgun (WGS) entry which is preliminary data.</text>
</comment>
<organism evidence="3 4">
    <name type="scientific">Senna tora</name>
    <dbReference type="NCBI Taxonomy" id="362788"/>
    <lineage>
        <taxon>Eukaryota</taxon>
        <taxon>Viridiplantae</taxon>
        <taxon>Streptophyta</taxon>
        <taxon>Embryophyta</taxon>
        <taxon>Tracheophyta</taxon>
        <taxon>Spermatophyta</taxon>
        <taxon>Magnoliopsida</taxon>
        <taxon>eudicotyledons</taxon>
        <taxon>Gunneridae</taxon>
        <taxon>Pentapetalae</taxon>
        <taxon>rosids</taxon>
        <taxon>fabids</taxon>
        <taxon>Fabales</taxon>
        <taxon>Fabaceae</taxon>
        <taxon>Caesalpinioideae</taxon>
        <taxon>Cassia clade</taxon>
        <taxon>Senna</taxon>
    </lineage>
</organism>
<dbReference type="InterPro" id="IPR025312">
    <property type="entry name" value="DUF4216"/>
</dbReference>
<dbReference type="PANTHER" id="PTHR48258:SF13">
    <property type="match status" value="1"/>
</dbReference>
<evidence type="ECO:0000256" key="1">
    <source>
        <dbReference type="SAM" id="MobiDB-lite"/>
    </source>
</evidence>
<dbReference type="OrthoDB" id="1397097at2759"/>
<dbReference type="Proteomes" id="UP000634136">
    <property type="component" value="Unassembled WGS sequence"/>
</dbReference>
<feature type="compositionally biased region" description="Polar residues" evidence="1">
    <location>
        <begin position="324"/>
        <end position="333"/>
    </location>
</feature>
<name>A0A834X8A7_9FABA</name>
<evidence type="ECO:0000313" key="4">
    <source>
        <dbReference type="Proteomes" id="UP000634136"/>
    </source>
</evidence>
<reference evidence="3" key="1">
    <citation type="submission" date="2020-09" db="EMBL/GenBank/DDBJ databases">
        <title>Genome-Enabled Discovery of Anthraquinone Biosynthesis in Senna tora.</title>
        <authorList>
            <person name="Kang S.-H."/>
            <person name="Pandey R.P."/>
            <person name="Lee C.-M."/>
            <person name="Sim J.-S."/>
            <person name="Jeong J.-T."/>
            <person name="Choi B.-S."/>
            <person name="Jung M."/>
            <person name="Ginzburg D."/>
            <person name="Zhao K."/>
            <person name="Won S.Y."/>
            <person name="Oh T.-J."/>
            <person name="Yu Y."/>
            <person name="Kim N.-H."/>
            <person name="Lee O.R."/>
            <person name="Lee T.-H."/>
            <person name="Bashyal P."/>
            <person name="Kim T.-S."/>
            <person name="Lee W.-H."/>
            <person name="Kawkins C."/>
            <person name="Kim C.-K."/>
            <person name="Kim J.S."/>
            <person name="Ahn B.O."/>
            <person name="Rhee S.Y."/>
            <person name="Sohng J.K."/>
        </authorList>
    </citation>
    <scope>NUCLEOTIDE SEQUENCE</scope>
    <source>
        <tissue evidence="3">Leaf</tissue>
    </source>
</reference>
<evidence type="ECO:0000313" key="3">
    <source>
        <dbReference type="EMBL" id="KAF7839248.1"/>
    </source>
</evidence>
<gene>
    <name evidence="3" type="ORF">G2W53_007730</name>
</gene>
<sequence>MDLGIRDRLHPVENGNNVLLPPASYALSSEEKLKISVFKNTCQAKGRPEDLIMSHAELHQARMYVLQNCEEVSPFLQKYMDDQALTSNETDYSDFPDWFQARVQKKATDELISLEVGPDKVAKLYPIIMVNGFRFHIRARALGKKTQNSGVLVKGDDLDTAKEYYGVLDHIYELSYMGNRKVYLFKCAWWDVSLLGRGYKIDKYDFISLNTHCSLKTNEPFVLASQAEQVFYVNDIVDEDWLIVVKTSARDLFNMPDEDVVGRDEQGEAYQQSRTELNVQTNDEIDDDITVPCTESLMSRVSKGRRRRGNHGLVHETNDEDEAMSSSQLPQIQQNNDETQSLVIPHTSGPSSKRNVRGRYRGKEVNKLTKNGEKIEIDLAKGMKRVVGAKARMVANECGNVLRSTVSLRDCITWNQVTAKYGEVMMRKMKDMFKPREGRDEVIFHGYCVMAMQKALRTWKSNLHEEYKAYATDELRLENQPDSISPEDWRWLLEYFATPQFKRDFITGELAPPDIVWEMQHARTKQGVLVWSDPQSQEIHGRIQQLVNEQAEVLVEEPRMSRDEILASVLGERSGYVREKKCVQKGKQKGKRIEYKCAQKYVQTCVQKEKHKGKRTEYKCAQKYVQKWSRR</sequence>
<dbReference type="Pfam" id="PF13952">
    <property type="entry name" value="DUF4216"/>
    <property type="match status" value="1"/>
</dbReference>
<dbReference type="AlphaFoldDB" id="A0A834X8A7"/>
<feature type="domain" description="DUF4216" evidence="2">
    <location>
        <begin position="173"/>
        <end position="244"/>
    </location>
</feature>